<keyword evidence="1" id="KW-0547">Nucleotide-binding</keyword>
<keyword evidence="1" id="KW-0378">Hydrolase</keyword>
<evidence type="ECO:0000313" key="1">
    <source>
        <dbReference type="EMBL" id="WNG52401.1"/>
    </source>
</evidence>
<gene>
    <name evidence="1" type="ORF">F0U60_15110</name>
</gene>
<protein>
    <submittedName>
        <fullName evidence="1">ATP-dependent helicase HrpA</fullName>
    </submittedName>
</protein>
<keyword evidence="1" id="KW-0067">ATP-binding</keyword>
<proteinExistence type="predicted"/>
<sequence length="53" mass="5603">MDEFACLRRGGRQRILAYVKEAGGGRAILEHLGVSTACASLSPTRGPAQAAWC</sequence>
<keyword evidence="2" id="KW-1185">Reference proteome</keyword>
<reference evidence="1 2" key="1">
    <citation type="submission" date="2019-08" db="EMBL/GenBank/DDBJ databases">
        <title>Archangium and Cystobacter genomes.</title>
        <authorList>
            <person name="Chen I.-C.K."/>
            <person name="Wielgoss S."/>
        </authorList>
    </citation>
    <scope>NUCLEOTIDE SEQUENCE [LARGE SCALE GENOMIC DNA]</scope>
    <source>
        <strain evidence="1 2">Cbm 6</strain>
    </source>
</reference>
<keyword evidence="1" id="KW-0347">Helicase</keyword>
<dbReference type="GO" id="GO:0004386">
    <property type="term" value="F:helicase activity"/>
    <property type="evidence" value="ECO:0007669"/>
    <property type="project" value="UniProtKB-KW"/>
</dbReference>
<name>A0ABY9XAH9_9BACT</name>
<dbReference type="Proteomes" id="UP001611383">
    <property type="component" value="Chromosome"/>
</dbReference>
<evidence type="ECO:0000313" key="2">
    <source>
        <dbReference type="Proteomes" id="UP001611383"/>
    </source>
</evidence>
<accession>A0ABY9XAH9</accession>
<dbReference type="EMBL" id="CP043494">
    <property type="protein sequence ID" value="WNG52401.1"/>
    <property type="molecule type" value="Genomic_DNA"/>
</dbReference>
<organism evidence="1 2">
    <name type="scientific">Archangium minus</name>
    <dbReference type="NCBI Taxonomy" id="83450"/>
    <lineage>
        <taxon>Bacteria</taxon>
        <taxon>Pseudomonadati</taxon>
        <taxon>Myxococcota</taxon>
        <taxon>Myxococcia</taxon>
        <taxon>Myxococcales</taxon>
        <taxon>Cystobacterineae</taxon>
        <taxon>Archangiaceae</taxon>
        <taxon>Archangium</taxon>
    </lineage>
</organism>